<feature type="transmembrane region" description="Helical" evidence="1">
    <location>
        <begin position="96"/>
        <end position="113"/>
    </location>
</feature>
<feature type="transmembrane region" description="Helical" evidence="1">
    <location>
        <begin position="158"/>
        <end position="184"/>
    </location>
</feature>
<keyword evidence="3" id="KW-1185">Reference proteome</keyword>
<feature type="transmembrane region" description="Helical" evidence="1">
    <location>
        <begin position="6"/>
        <end position="24"/>
    </location>
</feature>
<organism evidence="2 3">
    <name type="scientific">Paracholeplasma manati</name>
    <dbReference type="NCBI Taxonomy" id="591373"/>
    <lineage>
        <taxon>Bacteria</taxon>
        <taxon>Bacillati</taxon>
        <taxon>Mycoplasmatota</taxon>
        <taxon>Mollicutes</taxon>
        <taxon>Acholeplasmatales</taxon>
        <taxon>Acholeplasmataceae</taxon>
        <taxon>Paracholeplasma</taxon>
    </lineage>
</organism>
<sequence length="221" mass="24177">MNIWGLVLSYILVFLIIGISTVLQKAKVLDDEGARKFIHIGVSNWWILAWVFFQGENALWFAIVPPITFILLNYYSYKTNLIKSMERSGNGNLGTVYFPISLLILVIFTFGVINRPEIGAVGILVLGYGDGLAAVIGKAYGKRKLVDNKSLEGSLTMLLASFIVILIVLLIAGTALVTTLIVAVVVSLLSTVIELYTPKGLDNLSVPLFSSLLVYVLLLLI</sequence>
<dbReference type="Proteomes" id="UP001177160">
    <property type="component" value="Unassembled WGS sequence"/>
</dbReference>
<dbReference type="InterPro" id="IPR037997">
    <property type="entry name" value="Dgk1-like"/>
</dbReference>
<keyword evidence="1" id="KW-0472">Membrane</keyword>
<protein>
    <submittedName>
        <fullName evidence="2">SEC59/DGK1/VTE5 family protein</fullName>
    </submittedName>
</protein>
<dbReference type="PANTHER" id="PTHR31303:SF1">
    <property type="entry name" value="CTP-DEPENDENT DIACYLGLYCEROL KINASE 1"/>
    <property type="match status" value="1"/>
</dbReference>
<keyword evidence="1" id="KW-0812">Transmembrane</keyword>
<feature type="transmembrane region" description="Helical" evidence="1">
    <location>
        <begin position="119"/>
        <end position="137"/>
    </location>
</feature>
<feature type="transmembrane region" description="Helical" evidence="1">
    <location>
        <begin position="204"/>
        <end position="220"/>
    </location>
</feature>
<dbReference type="RefSeq" id="WP_263607730.1">
    <property type="nucleotide sequence ID" value="NZ_JAOVQM010000001.1"/>
</dbReference>
<dbReference type="EMBL" id="JAOVQM010000001">
    <property type="protein sequence ID" value="MCV2231589.1"/>
    <property type="molecule type" value="Genomic_DNA"/>
</dbReference>
<evidence type="ECO:0000313" key="2">
    <source>
        <dbReference type="EMBL" id="MCV2231589.1"/>
    </source>
</evidence>
<feature type="transmembrane region" description="Helical" evidence="1">
    <location>
        <begin position="36"/>
        <end position="53"/>
    </location>
</feature>
<keyword evidence="1" id="KW-1133">Transmembrane helix</keyword>
<accession>A0ABT2Y4D5</accession>
<gene>
    <name evidence="2" type="ORF">N7548_01935</name>
</gene>
<dbReference type="PANTHER" id="PTHR31303">
    <property type="entry name" value="CTP-DEPENDENT DIACYLGLYCEROL KINASE 1"/>
    <property type="match status" value="1"/>
</dbReference>
<comment type="caution">
    <text evidence="2">The sequence shown here is derived from an EMBL/GenBank/DDBJ whole genome shotgun (WGS) entry which is preliminary data.</text>
</comment>
<evidence type="ECO:0000256" key="1">
    <source>
        <dbReference type="SAM" id="Phobius"/>
    </source>
</evidence>
<reference evidence="2" key="1">
    <citation type="submission" date="2022-09" db="EMBL/GenBank/DDBJ databases">
        <title>Novel Mycoplasma species identified in domestic and wild animals.</title>
        <authorList>
            <person name="Volokhov D.V."/>
            <person name="Furtak V.A."/>
            <person name="Zagorodnyaya T.A."/>
        </authorList>
    </citation>
    <scope>NUCLEOTIDE SEQUENCE</scope>
    <source>
        <strain evidence="2">Oakley</strain>
    </source>
</reference>
<evidence type="ECO:0000313" key="3">
    <source>
        <dbReference type="Proteomes" id="UP001177160"/>
    </source>
</evidence>
<name>A0ABT2Y4D5_9MOLU</name>
<feature type="transmembrane region" description="Helical" evidence="1">
    <location>
        <begin position="59"/>
        <end position="75"/>
    </location>
</feature>
<proteinExistence type="predicted"/>